<dbReference type="PANTHER" id="PTHR42718:SF46">
    <property type="entry name" value="BLR6921 PROTEIN"/>
    <property type="match status" value="1"/>
</dbReference>
<feature type="transmembrane region" description="Helical" evidence="7">
    <location>
        <begin position="7"/>
        <end position="23"/>
    </location>
</feature>
<dbReference type="InterPro" id="IPR011701">
    <property type="entry name" value="MFS"/>
</dbReference>
<gene>
    <name evidence="9" type="ORF">SRT_20270</name>
</gene>
<evidence type="ECO:0000313" key="9">
    <source>
        <dbReference type="EMBL" id="BAQ25288.1"/>
    </source>
</evidence>
<feature type="transmembrane region" description="Helical" evidence="7">
    <location>
        <begin position="29"/>
        <end position="49"/>
    </location>
</feature>
<evidence type="ECO:0000256" key="5">
    <source>
        <dbReference type="ARBA" id="ARBA00022989"/>
    </source>
</evidence>
<organism evidence="9 10">
    <name type="scientific">Streptococcus troglodytae</name>
    <dbReference type="NCBI Taxonomy" id="1111760"/>
    <lineage>
        <taxon>Bacteria</taxon>
        <taxon>Bacillati</taxon>
        <taxon>Bacillota</taxon>
        <taxon>Bacilli</taxon>
        <taxon>Lactobacillales</taxon>
        <taxon>Streptococcaceae</taxon>
        <taxon>Streptococcus</taxon>
    </lineage>
</organism>
<dbReference type="Gene3D" id="1.20.1250.20">
    <property type="entry name" value="MFS general substrate transporter like domains"/>
    <property type="match status" value="1"/>
</dbReference>
<dbReference type="EMBL" id="AP014612">
    <property type="protein sequence ID" value="BAQ25288.1"/>
    <property type="molecule type" value="Genomic_DNA"/>
</dbReference>
<dbReference type="SUPFAM" id="SSF103473">
    <property type="entry name" value="MFS general substrate transporter"/>
    <property type="match status" value="1"/>
</dbReference>
<evidence type="ECO:0000256" key="3">
    <source>
        <dbReference type="ARBA" id="ARBA00022475"/>
    </source>
</evidence>
<dbReference type="Pfam" id="PF07690">
    <property type="entry name" value="MFS_1"/>
    <property type="match status" value="1"/>
</dbReference>
<keyword evidence="2" id="KW-0813">Transport</keyword>
<keyword evidence="4 7" id="KW-0812">Transmembrane</keyword>
<dbReference type="KEGG" id="strg:SRT_20270"/>
<evidence type="ECO:0000256" key="6">
    <source>
        <dbReference type="ARBA" id="ARBA00023136"/>
    </source>
</evidence>
<evidence type="ECO:0000256" key="1">
    <source>
        <dbReference type="ARBA" id="ARBA00004651"/>
    </source>
</evidence>
<dbReference type="InterPro" id="IPR020846">
    <property type="entry name" value="MFS_dom"/>
</dbReference>
<keyword evidence="5 7" id="KW-1133">Transmembrane helix</keyword>
<dbReference type="PROSITE" id="PS50850">
    <property type="entry name" value="MFS"/>
    <property type="match status" value="1"/>
</dbReference>
<dbReference type="AlphaFoldDB" id="A0A1L7LMD4"/>
<feature type="transmembrane region" description="Helical" evidence="7">
    <location>
        <begin position="105"/>
        <end position="123"/>
    </location>
</feature>
<dbReference type="Proteomes" id="UP000217758">
    <property type="component" value="Chromosome"/>
</dbReference>
<evidence type="ECO:0000256" key="7">
    <source>
        <dbReference type="SAM" id="Phobius"/>
    </source>
</evidence>
<dbReference type="InterPro" id="IPR036259">
    <property type="entry name" value="MFS_trans_sf"/>
</dbReference>
<feature type="domain" description="Major facilitator superfamily (MFS) profile" evidence="8">
    <location>
        <begin position="68"/>
        <end position="257"/>
    </location>
</feature>
<evidence type="ECO:0000256" key="4">
    <source>
        <dbReference type="ARBA" id="ARBA00022692"/>
    </source>
</evidence>
<comment type="subcellular location">
    <subcellularLocation>
        <location evidence="1">Cell membrane</location>
        <topology evidence="1">Multi-pass membrane protein</topology>
    </subcellularLocation>
</comment>
<feature type="transmembrane region" description="Helical" evidence="7">
    <location>
        <begin position="135"/>
        <end position="153"/>
    </location>
</feature>
<proteinExistence type="predicted"/>
<dbReference type="GO" id="GO:0022857">
    <property type="term" value="F:transmembrane transporter activity"/>
    <property type="evidence" value="ECO:0007669"/>
    <property type="project" value="InterPro"/>
</dbReference>
<evidence type="ECO:0000313" key="10">
    <source>
        <dbReference type="Proteomes" id="UP000217758"/>
    </source>
</evidence>
<feature type="transmembrane region" description="Helical" evidence="7">
    <location>
        <begin position="159"/>
        <end position="181"/>
    </location>
</feature>
<evidence type="ECO:0000256" key="2">
    <source>
        <dbReference type="ARBA" id="ARBA00022448"/>
    </source>
</evidence>
<keyword evidence="3" id="KW-1003">Cell membrane</keyword>
<name>A0A1L7LMD4_9STRE</name>
<feature type="transmembrane region" description="Helical" evidence="7">
    <location>
        <begin position="69"/>
        <end position="93"/>
    </location>
</feature>
<dbReference type="PANTHER" id="PTHR42718">
    <property type="entry name" value="MAJOR FACILITATOR SUPERFAMILY MULTIDRUG TRANSPORTER MFSC"/>
    <property type="match status" value="1"/>
</dbReference>
<protein>
    <submittedName>
        <fullName evidence="9">MDR permease</fullName>
    </submittedName>
</protein>
<dbReference type="GO" id="GO:0005886">
    <property type="term" value="C:plasma membrane"/>
    <property type="evidence" value="ECO:0007669"/>
    <property type="project" value="UniProtKB-SubCell"/>
</dbReference>
<evidence type="ECO:0000259" key="8">
    <source>
        <dbReference type="PROSITE" id="PS50850"/>
    </source>
</evidence>
<accession>A0A1L7LMD4</accession>
<sequence>MDNLGITINALMLVCLLLGLSLLSKSHLLVVSLILIISSLFLGIIFYHVEFSNKHALVDVEGLKNNPRVISYLFQTVAFGFASAMIFLLPPFIFEQLYHLGVGKTGFLVLGAPAGLVLFSRISGKINDGSKNKSFSHFGLGIIILSLIFLLLLTPSWPYLFLTLGLFIYGIGGGYFQPANIASIMQASPMEMQGSTGALQRMVQNVAISAGSAVGSTCLNLWSSNLLLATRIGWFITLVLVILSLKELMPFKMTNKQ</sequence>
<keyword evidence="6 7" id="KW-0472">Membrane</keyword>
<keyword evidence="10" id="KW-1185">Reference proteome</keyword>
<reference evidence="9 10" key="1">
    <citation type="journal article" date="2016" name="Microbiol. Immunol.">
        <title>Complete genome sequence of Streptococcus troglodytae TKU31 isolated from the oral cavity of a chimpanzee (Pan troglodytes).</title>
        <authorList>
            <person name="Okamoto M."/>
            <person name="Naito M."/>
            <person name="Miyanohara M."/>
            <person name="Imai S."/>
            <person name="Nomura Y."/>
            <person name="Saito W."/>
            <person name="Momoi Y."/>
            <person name="Takada K."/>
            <person name="Miyabe-Nishiwaki T."/>
            <person name="Tomonaga M."/>
            <person name="Hanada N."/>
        </authorList>
    </citation>
    <scope>NUCLEOTIDE SEQUENCE [LARGE SCALE GENOMIC DNA]</scope>
    <source>
        <strain evidence="10">TKU 31</strain>
    </source>
</reference>
<feature type="transmembrane region" description="Helical" evidence="7">
    <location>
        <begin position="228"/>
        <end position="245"/>
    </location>
</feature>